<dbReference type="Proteomes" id="UP000830768">
    <property type="component" value="Chromosome 6"/>
</dbReference>
<dbReference type="EMBL" id="CP090035">
    <property type="protein sequence ID" value="UPK97234.1"/>
    <property type="molecule type" value="Genomic_DNA"/>
</dbReference>
<protein>
    <submittedName>
        <fullName evidence="1">Uncharacterized protein</fullName>
    </submittedName>
</protein>
<evidence type="ECO:0000313" key="2">
    <source>
        <dbReference type="Proteomes" id="UP000830768"/>
    </source>
</evidence>
<name>A0ACD3Z7L4_FUSSC</name>
<proteinExistence type="predicted"/>
<evidence type="ECO:0000313" key="1">
    <source>
        <dbReference type="EMBL" id="UPK97234.1"/>
    </source>
</evidence>
<gene>
    <name evidence="1" type="ORF">LCI18_008169</name>
</gene>
<reference evidence="1" key="1">
    <citation type="submission" date="2021-11" db="EMBL/GenBank/DDBJ databases">
        <title>Fusarium solani-melongenae Genome sequencing and assembly.</title>
        <authorList>
            <person name="Xie S."/>
            <person name="Huang L."/>
            <person name="Zhang X."/>
        </authorList>
    </citation>
    <scope>NUCLEOTIDE SEQUENCE</scope>
    <source>
        <strain evidence="1">CRI 24-3</strain>
    </source>
</reference>
<organism evidence="1 2">
    <name type="scientific">Fusarium solani subsp. cucurbitae</name>
    <name type="common">Neocosmosporum cucurbitae</name>
    <dbReference type="NCBI Taxonomy" id="2747967"/>
    <lineage>
        <taxon>Eukaryota</taxon>
        <taxon>Fungi</taxon>
        <taxon>Dikarya</taxon>
        <taxon>Ascomycota</taxon>
        <taxon>Pezizomycotina</taxon>
        <taxon>Sordariomycetes</taxon>
        <taxon>Hypocreomycetidae</taxon>
        <taxon>Hypocreales</taxon>
        <taxon>Nectriaceae</taxon>
        <taxon>Fusarium</taxon>
        <taxon>Fusarium solani species complex</taxon>
    </lineage>
</organism>
<sequence>MGTADIEASPAVAERSSVDIAKTQVGVGRQELHSALPPHDTYEGGHRWDPSATWTPEEEKRAVRKTDLRLLTWLCLMFFGLQLDRGNLGNALADDLLTDLGLTTDDYNNVSIKKKEFLRFLANSSQGTTIQLLCFLSAEFPVQFLTKRFGFKRVLPTVSTFQAFMTGRTGFYISRAFIGLFEGGFIPGVILMATYFYTSKELSIRLAAFWSTLNIARVISALLAAGFLEMRGVGGRPGWFWLLLLEGLLTVVIGLASMAYLPTSPTGTKTLIWRSSWYTEREEVIMINRILRDDPAKGLTALNEPATVADIKAAWTDPSLWGLYFIGLVAYIPATPVTAYLTLTLKRVGNFSTLASNLLTAPSAALQIITMLALAYSSEYFNERSFHCLFGEIWSLPLFTALLTLPDEGREWGRFTIITMISGYPYFHPLVSSWISENSFDVKKRAVAAATYNVIVQMGSVIGSQIYRSWDSPYYKNGNKVCISILSLSVVVFLVQRQHLIRLNKKKEAAWDQMTPEQKIEYQTDKEAREIDGNKRLDFRFAY</sequence>
<keyword evidence="2" id="KW-1185">Reference proteome</keyword>
<accession>A0ACD3Z7L4</accession>